<dbReference type="KEGG" id="phet:94287664"/>
<accession>A0A836HY92</accession>
<name>A0A836HY92_9TRYP</name>
<dbReference type="RefSeq" id="XP_067753744.1">
    <property type="nucleotide sequence ID" value="XM_067897587.1"/>
</dbReference>
<dbReference type="Proteomes" id="UP000674318">
    <property type="component" value="Chromosome 35"/>
</dbReference>
<evidence type="ECO:0000313" key="3">
    <source>
        <dbReference type="Proteomes" id="UP000674318"/>
    </source>
</evidence>
<sequence length="230" mass="25642">MDKAKTLEVLRGMKFMQRKEEAKRRAAFEVSQREEIERELLQPGLGRSHTNGGANESSSSALLGIRRGGPARATILYDDSFHTHIYQLSRCSFTETLGGGDAIAAVSDQSHKDTSLIDGAVESVYSTRDPTVVPKSATTLPNDSDAASDEEVEDLWGGEDTEDYLNDPTAASGRRRHRGEKTHADRGDGGQHVQQDRRFVVKASVRAPKLPRRLQERIEEEQRQKRKRAE</sequence>
<feature type="compositionally biased region" description="Acidic residues" evidence="1">
    <location>
        <begin position="146"/>
        <end position="165"/>
    </location>
</feature>
<dbReference type="GeneID" id="94287664"/>
<keyword evidence="3" id="KW-1185">Reference proteome</keyword>
<dbReference type="EMBL" id="JAFJZO010000035">
    <property type="protein sequence ID" value="KAG5492960.1"/>
    <property type="molecule type" value="Genomic_DNA"/>
</dbReference>
<evidence type="ECO:0000256" key="1">
    <source>
        <dbReference type="SAM" id="MobiDB-lite"/>
    </source>
</evidence>
<organism evidence="2 3">
    <name type="scientific">Porcisia hertigi</name>
    <dbReference type="NCBI Taxonomy" id="2761500"/>
    <lineage>
        <taxon>Eukaryota</taxon>
        <taxon>Discoba</taxon>
        <taxon>Euglenozoa</taxon>
        <taxon>Kinetoplastea</taxon>
        <taxon>Metakinetoplastina</taxon>
        <taxon>Trypanosomatida</taxon>
        <taxon>Trypanosomatidae</taxon>
        <taxon>Leishmaniinae</taxon>
        <taxon>Porcisia</taxon>
    </lineage>
</organism>
<feature type="region of interest" description="Disordered" evidence="1">
    <location>
        <begin position="40"/>
        <end position="61"/>
    </location>
</feature>
<feature type="region of interest" description="Disordered" evidence="1">
    <location>
        <begin position="128"/>
        <end position="230"/>
    </location>
</feature>
<reference evidence="2 3" key="1">
    <citation type="submission" date="2021-02" db="EMBL/GenBank/DDBJ databases">
        <title>Porcisia hertigi Genome sequencing and assembly.</title>
        <authorList>
            <person name="Almutairi H."/>
            <person name="Gatherer D."/>
        </authorList>
    </citation>
    <scope>NUCLEOTIDE SEQUENCE [LARGE SCALE GENOMIC DNA]</scope>
    <source>
        <strain evidence="2 3">C119</strain>
    </source>
</reference>
<feature type="compositionally biased region" description="Basic and acidic residues" evidence="1">
    <location>
        <begin position="181"/>
        <end position="199"/>
    </location>
</feature>
<feature type="compositionally biased region" description="Polar residues" evidence="1">
    <location>
        <begin position="48"/>
        <end position="61"/>
    </location>
</feature>
<dbReference type="OrthoDB" id="265010at2759"/>
<evidence type="ECO:0000313" key="2">
    <source>
        <dbReference type="EMBL" id="KAG5492960.1"/>
    </source>
</evidence>
<dbReference type="AlphaFoldDB" id="A0A836HY92"/>
<gene>
    <name evidence="2" type="ORF">JKF63_01540</name>
</gene>
<protein>
    <submittedName>
        <fullName evidence="2">Uncharacterized protein</fullName>
    </submittedName>
</protein>
<feature type="compositionally biased region" description="Basic and acidic residues" evidence="1">
    <location>
        <begin position="213"/>
        <end position="223"/>
    </location>
</feature>
<proteinExistence type="predicted"/>
<comment type="caution">
    <text evidence="2">The sequence shown here is derived from an EMBL/GenBank/DDBJ whole genome shotgun (WGS) entry which is preliminary data.</text>
</comment>